<evidence type="ECO:0000313" key="2">
    <source>
        <dbReference type="Proteomes" id="UP000469890"/>
    </source>
</evidence>
<proteinExistence type="predicted"/>
<gene>
    <name evidence="1" type="ORF">FB192DRAFT_1464455</name>
</gene>
<name>A0A8H4BQ31_MUCCL</name>
<dbReference type="Proteomes" id="UP000469890">
    <property type="component" value="Unassembled WGS sequence"/>
</dbReference>
<protein>
    <submittedName>
        <fullName evidence="1">Uncharacterized protein</fullName>
    </submittedName>
</protein>
<feature type="non-terminal residue" evidence="1">
    <location>
        <position position="1"/>
    </location>
</feature>
<sequence length="237" mass="25812">LLQLAHGHVDLIEGFSGVSQGFIEYGVSLLVLSLIPSRLVPGSHPRHLQLLEILGQCSVLLSQGFDFSSEGCHSLLAGFFALFIEWRRSLLCGIGLLGLLGGIQLLGLPNDPVSTEIQVVLIFEHKVPSKCKLSLSKLILDIIDPDEVAEDIQLLLLILGSIDTCKLVHAIGHIYVVVRRKEMVQSGSVYSNCIQVLRVLVFENGVPIYTALGLVCSKCNQLVSKCAHRKPGLIRTT</sequence>
<dbReference type="EMBL" id="JAAECE010000001">
    <property type="protein sequence ID" value="KAF1806487.1"/>
    <property type="molecule type" value="Genomic_DNA"/>
</dbReference>
<evidence type="ECO:0000313" key="1">
    <source>
        <dbReference type="EMBL" id="KAF1806487.1"/>
    </source>
</evidence>
<comment type="caution">
    <text evidence="1">The sequence shown here is derived from an EMBL/GenBank/DDBJ whole genome shotgun (WGS) entry which is preliminary data.</text>
</comment>
<reference evidence="1 2" key="1">
    <citation type="submission" date="2019-09" db="EMBL/GenBank/DDBJ databases">
        <authorList>
            <consortium name="DOE Joint Genome Institute"/>
            <person name="Mondo S.J."/>
            <person name="Navarro-Mendoza M.I."/>
            <person name="Perez-Arques C."/>
            <person name="Panchal S."/>
            <person name="Nicolas F.E."/>
            <person name="Ganguly P."/>
            <person name="Pangilinan J."/>
            <person name="Grigoriev I."/>
            <person name="Heitman J."/>
            <person name="Sanya K."/>
            <person name="Garre V."/>
        </authorList>
    </citation>
    <scope>NUCLEOTIDE SEQUENCE [LARGE SCALE GENOMIC DNA]</scope>
    <source>
        <strain evidence="1 2">MU402</strain>
    </source>
</reference>
<accession>A0A8H4BQ31</accession>
<dbReference type="AlphaFoldDB" id="A0A8H4BQ31"/>
<organism evidence="1 2">
    <name type="scientific">Mucor circinelloides f. lusitanicus</name>
    <name type="common">Mucor racemosus var. lusitanicus</name>
    <dbReference type="NCBI Taxonomy" id="29924"/>
    <lineage>
        <taxon>Eukaryota</taxon>
        <taxon>Fungi</taxon>
        <taxon>Fungi incertae sedis</taxon>
        <taxon>Mucoromycota</taxon>
        <taxon>Mucoromycotina</taxon>
        <taxon>Mucoromycetes</taxon>
        <taxon>Mucorales</taxon>
        <taxon>Mucorineae</taxon>
        <taxon>Mucoraceae</taxon>
        <taxon>Mucor</taxon>
    </lineage>
</organism>